<evidence type="ECO:0000313" key="2">
    <source>
        <dbReference type="Proteomes" id="UP001055072"/>
    </source>
</evidence>
<proteinExistence type="predicted"/>
<name>A0ACB8U128_9APHY</name>
<comment type="caution">
    <text evidence="1">The sequence shown here is derived from an EMBL/GenBank/DDBJ whole genome shotgun (WGS) entry which is preliminary data.</text>
</comment>
<dbReference type="Proteomes" id="UP001055072">
    <property type="component" value="Unassembled WGS sequence"/>
</dbReference>
<dbReference type="EMBL" id="MU274915">
    <property type="protein sequence ID" value="KAI0087938.1"/>
    <property type="molecule type" value="Genomic_DNA"/>
</dbReference>
<protein>
    <submittedName>
        <fullName evidence="1">Uncharacterized protein</fullName>
    </submittedName>
</protein>
<reference evidence="1" key="1">
    <citation type="journal article" date="2021" name="Environ. Microbiol.">
        <title>Gene family expansions and transcriptome signatures uncover fungal adaptations to wood decay.</title>
        <authorList>
            <person name="Hage H."/>
            <person name="Miyauchi S."/>
            <person name="Viragh M."/>
            <person name="Drula E."/>
            <person name="Min B."/>
            <person name="Chaduli D."/>
            <person name="Navarro D."/>
            <person name="Favel A."/>
            <person name="Norest M."/>
            <person name="Lesage-Meessen L."/>
            <person name="Balint B."/>
            <person name="Merenyi Z."/>
            <person name="de Eugenio L."/>
            <person name="Morin E."/>
            <person name="Martinez A.T."/>
            <person name="Baldrian P."/>
            <person name="Stursova M."/>
            <person name="Martinez M.J."/>
            <person name="Novotny C."/>
            <person name="Magnuson J.K."/>
            <person name="Spatafora J.W."/>
            <person name="Maurice S."/>
            <person name="Pangilinan J."/>
            <person name="Andreopoulos W."/>
            <person name="LaButti K."/>
            <person name="Hundley H."/>
            <person name="Na H."/>
            <person name="Kuo A."/>
            <person name="Barry K."/>
            <person name="Lipzen A."/>
            <person name="Henrissat B."/>
            <person name="Riley R."/>
            <person name="Ahrendt S."/>
            <person name="Nagy L.G."/>
            <person name="Grigoriev I.V."/>
            <person name="Martin F."/>
            <person name="Rosso M.N."/>
        </authorList>
    </citation>
    <scope>NUCLEOTIDE SEQUENCE</scope>
    <source>
        <strain evidence="1">CBS 384.51</strain>
    </source>
</reference>
<accession>A0ACB8U128</accession>
<sequence length="161" mass="18100">MSLARAALRTPRILAVSTLALRRSASTAAHDDHHDHDHHHHEDNTVYPQESFANKTWRNWALGGLAVALFYKFAPAPNDDAYLTRWISLYQIDSSLWKELKLKNLAVVAEGQIHQLVLADAKKPPVYRLRFPQKLEQHSGHLVPVGVNLDSTGVVVEVENS</sequence>
<gene>
    <name evidence="1" type="ORF">BDY19DRAFT_891840</name>
</gene>
<organism evidence="1 2">
    <name type="scientific">Irpex rosettiformis</name>
    <dbReference type="NCBI Taxonomy" id="378272"/>
    <lineage>
        <taxon>Eukaryota</taxon>
        <taxon>Fungi</taxon>
        <taxon>Dikarya</taxon>
        <taxon>Basidiomycota</taxon>
        <taxon>Agaricomycotina</taxon>
        <taxon>Agaricomycetes</taxon>
        <taxon>Polyporales</taxon>
        <taxon>Irpicaceae</taxon>
        <taxon>Irpex</taxon>
    </lineage>
</organism>
<evidence type="ECO:0000313" key="1">
    <source>
        <dbReference type="EMBL" id="KAI0087938.1"/>
    </source>
</evidence>
<keyword evidence="2" id="KW-1185">Reference proteome</keyword>